<comment type="caution">
    <text evidence="2">The sequence shown here is derived from an EMBL/GenBank/DDBJ whole genome shotgun (WGS) entry which is preliminary data.</text>
</comment>
<feature type="domain" description="WCX" evidence="1">
    <location>
        <begin position="101"/>
        <end position="180"/>
    </location>
</feature>
<evidence type="ECO:0000259" key="1">
    <source>
        <dbReference type="Pfam" id="PF25583"/>
    </source>
</evidence>
<evidence type="ECO:0000313" key="3">
    <source>
        <dbReference type="Proteomes" id="UP000053797"/>
    </source>
</evidence>
<organism evidence="2 3">
    <name type="scientific">Exiguobacterium indicum</name>
    <dbReference type="NCBI Taxonomy" id="296995"/>
    <lineage>
        <taxon>Bacteria</taxon>
        <taxon>Bacillati</taxon>
        <taxon>Bacillota</taxon>
        <taxon>Bacilli</taxon>
        <taxon>Bacillales</taxon>
        <taxon>Bacillales Family XII. Incertae Sedis</taxon>
        <taxon>Exiguobacterium</taxon>
    </lineage>
</organism>
<dbReference type="EMBL" id="LNQL01000003">
    <property type="protein sequence ID" value="KSU48694.1"/>
    <property type="molecule type" value="Genomic_DNA"/>
</dbReference>
<name>A0A0V8GEW7_9BACL</name>
<proteinExistence type="predicted"/>
<gene>
    <name evidence="2" type="ORF">AS033_10200</name>
</gene>
<dbReference type="InterPro" id="IPR057727">
    <property type="entry name" value="WCX_dom"/>
</dbReference>
<sequence>MTPHGLLYEDLVIIINRAIVKNRKLLVQIGQQSPVVFSPVSVFHDFEDGRKNVIGFTDKRLWSFRIDRLSTIKMTTSERVIYPYTQAFRIPTAARPQKIILRFHLETVSLAHQSKLRARLERETAHLQKQIDVEANGWCFTCTICDPFATLPWIKSFGALVEIIEPSSLRERMIAQLQTMQKRYAEVT</sequence>
<evidence type="ECO:0000313" key="2">
    <source>
        <dbReference type="EMBL" id="KSU48694.1"/>
    </source>
</evidence>
<dbReference type="AlphaFoldDB" id="A0A0V8GEW7"/>
<protein>
    <recommendedName>
        <fullName evidence="1">WCX domain-containing protein</fullName>
    </recommendedName>
</protein>
<reference evidence="2 3" key="1">
    <citation type="journal article" date="2015" name="Int. J. Syst. Evol. Microbiol.">
        <title>Exiguobacterium enclense sp. nov., isolated from sediment.</title>
        <authorList>
            <person name="Dastager S.G."/>
            <person name="Mawlankar R."/>
            <person name="Sonalkar V.V."/>
            <person name="Thorat M.N."/>
            <person name="Mual P."/>
            <person name="Verma A."/>
            <person name="Krishnamurthi S."/>
            <person name="Tang S.K."/>
            <person name="Li W.J."/>
        </authorList>
    </citation>
    <scope>NUCLEOTIDE SEQUENCE [LARGE SCALE GENOMIC DNA]</scope>
    <source>
        <strain evidence="2 3">NIO-1109</strain>
    </source>
</reference>
<dbReference type="Pfam" id="PF25583">
    <property type="entry name" value="WCX"/>
    <property type="match status" value="1"/>
</dbReference>
<dbReference type="OrthoDB" id="2651809at2"/>
<dbReference type="Proteomes" id="UP000053797">
    <property type="component" value="Unassembled WGS sequence"/>
</dbReference>
<accession>A0A0V8GEW7</accession>